<dbReference type="PANTHER" id="PTHR21676:SF7">
    <property type="entry name" value="PROTEIN SPEC3"/>
    <property type="match status" value="1"/>
</dbReference>
<evidence type="ECO:0000256" key="6">
    <source>
        <dbReference type="SAM" id="Phobius"/>
    </source>
</evidence>
<evidence type="ECO:0000313" key="8">
    <source>
        <dbReference type="Proteomes" id="UP000031036"/>
    </source>
</evidence>
<keyword evidence="2 6" id="KW-0812">Transmembrane</keyword>
<dbReference type="GO" id="GO:0071683">
    <property type="term" value="C:sensory dendrite"/>
    <property type="evidence" value="ECO:0007669"/>
    <property type="project" value="TreeGrafter"/>
</dbReference>
<dbReference type="InterPro" id="IPR026673">
    <property type="entry name" value="SPEC3/Stum"/>
</dbReference>
<proteinExistence type="predicted"/>
<dbReference type="Proteomes" id="UP000031036">
    <property type="component" value="Unassembled WGS sequence"/>
</dbReference>
<dbReference type="EMBL" id="JPKZ01002649">
    <property type="protein sequence ID" value="KHN75596.1"/>
    <property type="molecule type" value="Genomic_DNA"/>
</dbReference>
<feature type="transmembrane region" description="Helical" evidence="6">
    <location>
        <begin position="131"/>
        <end position="155"/>
    </location>
</feature>
<evidence type="ECO:0000256" key="4">
    <source>
        <dbReference type="ARBA" id="ARBA00023136"/>
    </source>
</evidence>
<organism evidence="7 8">
    <name type="scientific">Toxocara canis</name>
    <name type="common">Canine roundworm</name>
    <dbReference type="NCBI Taxonomy" id="6265"/>
    <lineage>
        <taxon>Eukaryota</taxon>
        <taxon>Metazoa</taxon>
        <taxon>Ecdysozoa</taxon>
        <taxon>Nematoda</taxon>
        <taxon>Chromadorea</taxon>
        <taxon>Rhabditida</taxon>
        <taxon>Spirurina</taxon>
        <taxon>Ascaridomorpha</taxon>
        <taxon>Ascaridoidea</taxon>
        <taxon>Toxocaridae</taxon>
        <taxon>Toxocara</taxon>
    </lineage>
</organism>
<protein>
    <submittedName>
        <fullName evidence="7">Protein SPEC3</fullName>
    </submittedName>
</protein>
<evidence type="ECO:0000256" key="3">
    <source>
        <dbReference type="ARBA" id="ARBA00022989"/>
    </source>
</evidence>
<reference evidence="7 8" key="1">
    <citation type="submission" date="2014-11" db="EMBL/GenBank/DDBJ databases">
        <title>Genetic blueprint of the zoonotic pathogen Toxocara canis.</title>
        <authorList>
            <person name="Zhu X.-Q."/>
            <person name="Korhonen P.K."/>
            <person name="Cai H."/>
            <person name="Young N.D."/>
            <person name="Nejsum P."/>
            <person name="von Samson-Himmelstjerna G."/>
            <person name="Boag P.R."/>
            <person name="Tan P."/>
            <person name="Li Q."/>
            <person name="Min J."/>
            <person name="Yang Y."/>
            <person name="Wang X."/>
            <person name="Fang X."/>
            <person name="Hall R.S."/>
            <person name="Hofmann A."/>
            <person name="Sternberg P.W."/>
            <person name="Jex A.R."/>
            <person name="Gasser R.B."/>
        </authorList>
    </citation>
    <scope>NUCLEOTIDE SEQUENCE [LARGE SCALE GENOMIC DNA]</scope>
    <source>
        <strain evidence="7">PN_DK_2014</strain>
    </source>
</reference>
<evidence type="ECO:0000313" key="7">
    <source>
        <dbReference type="EMBL" id="KHN75596.1"/>
    </source>
</evidence>
<dbReference type="PANTHER" id="PTHR21676">
    <property type="entry name" value="PROTEIN STUM"/>
    <property type="match status" value="1"/>
</dbReference>
<name>A0A0B2UX06_TOXCA</name>
<dbReference type="AlphaFoldDB" id="A0A0B2UX06"/>
<feature type="transmembrane region" description="Helical" evidence="6">
    <location>
        <begin position="167"/>
        <end position="185"/>
    </location>
</feature>
<dbReference type="GO" id="GO:0050954">
    <property type="term" value="P:sensory perception of mechanical stimulus"/>
    <property type="evidence" value="ECO:0007669"/>
    <property type="project" value="TreeGrafter"/>
</dbReference>
<comment type="caution">
    <text evidence="7">The sequence shown here is derived from an EMBL/GenBank/DDBJ whole genome shotgun (WGS) entry which is preliminary data.</text>
</comment>
<dbReference type="Pfam" id="PF15795">
    <property type="entry name" value="Spec3"/>
    <property type="match status" value="1"/>
</dbReference>
<keyword evidence="4 6" id="KW-0472">Membrane</keyword>
<keyword evidence="8" id="KW-1185">Reference proteome</keyword>
<gene>
    <name evidence="7" type="primary">SPEC3</name>
    <name evidence="7" type="ORF">Tcan_16875</name>
</gene>
<evidence type="ECO:0000256" key="2">
    <source>
        <dbReference type="ARBA" id="ARBA00022692"/>
    </source>
</evidence>
<dbReference type="GO" id="GO:0016020">
    <property type="term" value="C:membrane"/>
    <property type="evidence" value="ECO:0007669"/>
    <property type="project" value="UniProtKB-SubCell"/>
</dbReference>
<sequence length="259" mass="29294">MFQGDVGKGWQLVQKNLSAIIEYGRAEGILPSLEEKEMSFDAEIEVPSSSAKPKSHHPYDKPSQHHKHIVTESDNHKKEMNMNNYQMTGMAVLNAAQEDIEKRRGADDKLNLTVSEVSVIHSAIPFLPLPAAIVCLVFNIFLPGSGTILSGYLVVCMGQTRIHYKEAQKLMSILVNILVGLSQFFTITFLFVGWFWSLAWGGLLIVHSFQYRDALIQRRQEAIATAALEAFTRDSILHRRDVKTLIQEKRKDKIDKTQQ</sequence>
<evidence type="ECO:0000256" key="1">
    <source>
        <dbReference type="ARBA" id="ARBA00004141"/>
    </source>
</evidence>
<accession>A0A0B2UX06</accession>
<keyword evidence="3 6" id="KW-1133">Transmembrane helix</keyword>
<comment type="subcellular location">
    <subcellularLocation>
        <location evidence="1">Membrane</location>
        <topology evidence="1">Multi-pass membrane protein</topology>
    </subcellularLocation>
</comment>
<feature type="region of interest" description="Disordered" evidence="5">
    <location>
        <begin position="41"/>
        <end position="67"/>
    </location>
</feature>
<dbReference type="GO" id="GO:0042330">
    <property type="term" value="P:taxis"/>
    <property type="evidence" value="ECO:0007669"/>
    <property type="project" value="TreeGrafter"/>
</dbReference>
<dbReference type="GO" id="GO:0019230">
    <property type="term" value="P:proprioception"/>
    <property type="evidence" value="ECO:0007669"/>
    <property type="project" value="TreeGrafter"/>
</dbReference>
<dbReference type="OrthoDB" id="361532at2759"/>
<evidence type="ECO:0000256" key="5">
    <source>
        <dbReference type="SAM" id="MobiDB-lite"/>
    </source>
</evidence>
<feature type="compositionally biased region" description="Basic and acidic residues" evidence="5">
    <location>
        <begin position="57"/>
        <end position="67"/>
    </location>
</feature>